<protein>
    <submittedName>
        <fullName evidence="1">Os02g0544233 protein</fullName>
    </submittedName>
</protein>
<evidence type="ECO:0000313" key="2">
    <source>
        <dbReference type="Proteomes" id="UP000059680"/>
    </source>
</evidence>
<sequence length="113" mass="11794">MKLRAKHVCSRSALDAAILDILKSTLHAGRKESERGRRRAGALGRRVAARRQEADGASGVECWLAQGCAPAVGSERTAHIGVGSERGERRTGGGACPCSPCAVPDELAMGTID</sequence>
<proteinExistence type="predicted"/>
<dbReference type="EMBL" id="AP014958">
    <property type="protein sequence ID" value="BAS79129.1"/>
    <property type="molecule type" value="Genomic_DNA"/>
</dbReference>
<dbReference type="InParanoid" id="A0A0N7KFG2"/>
<dbReference type="Proteomes" id="UP000059680">
    <property type="component" value="Chromosome 2"/>
</dbReference>
<name>A0A0N7KFG2_ORYSJ</name>
<dbReference type="PaxDb" id="39947-A0A0N7KFG2"/>
<gene>
    <name evidence="1" type="ordered locus">Os02g0544233</name>
    <name evidence="1" type="ORF">OSNPB_020544233</name>
</gene>
<dbReference type="AlphaFoldDB" id="A0A0N7KFG2"/>
<organism evidence="1 2">
    <name type="scientific">Oryza sativa subsp. japonica</name>
    <name type="common">Rice</name>
    <dbReference type="NCBI Taxonomy" id="39947"/>
    <lineage>
        <taxon>Eukaryota</taxon>
        <taxon>Viridiplantae</taxon>
        <taxon>Streptophyta</taxon>
        <taxon>Embryophyta</taxon>
        <taxon>Tracheophyta</taxon>
        <taxon>Spermatophyta</taxon>
        <taxon>Magnoliopsida</taxon>
        <taxon>Liliopsida</taxon>
        <taxon>Poales</taxon>
        <taxon>Poaceae</taxon>
        <taxon>BOP clade</taxon>
        <taxon>Oryzoideae</taxon>
        <taxon>Oryzeae</taxon>
        <taxon>Oryzinae</taxon>
        <taxon>Oryza</taxon>
        <taxon>Oryza sativa</taxon>
    </lineage>
</organism>
<evidence type="ECO:0000313" key="1">
    <source>
        <dbReference type="EMBL" id="BAS79129.1"/>
    </source>
</evidence>
<reference evidence="1 2" key="3">
    <citation type="journal article" date="2013" name="Rice">
        <title>Improvement of the Oryza sativa Nipponbare reference genome using next generation sequence and optical map data.</title>
        <authorList>
            <person name="Kawahara Y."/>
            <person name="de la Bastide M."/>
            <person name="Hamilton J.P."/>
            <person name="Kanamori H."/>
            <person name="McCombie W.R."/>
            <person name="Ouyang S."/>
            <person name="Schwartz D.C."/>
            <person name="Tanaka T."/>
            <person name="Wu J."/>
            <person name="Zhou S."/>
            <person name="Childs K.L."/>
            <person name="Davidson R.M."/>
            <person name="Lin H."/>
            <person name="Quesada-Ocampo L."/>
            <person name="Vaillancourt B."/>
            <person name="Sakai H."/>
            <person name="Lee S.S."/>
            <person name="Kim J."/>
            <person name="Numa H."/>
            <person name="Itoh T."/>
            <person name="Buell C.R."/>
            <person name="Matsumoto T."/>
        </authorList>
    </citation>
    <scope>NUCLEOTIDE SEQUENCE [LARGE SCALE GENOMIC DNA]</scope>
    <source>
        <strain evidence="2">cv. Nipponbare</strain>
    </source>
</reference>
<reference evidence="1 2" key="2">
    <citation type="journal article" date="2013" name="Plant Cell Physiol.">
        <title>Rice Annotation Project Database (RAP-DB): an integrative and interactive database for rice genomics.</title>
        <authorList>
            <person name="Sakai H."/>
            <person name="Lee S.S."/>
            <person name="Tanaka T."/>
            <person name="Numa H."/>
            <person name="Kim J."/>
            <person name="Kawahara Y."/>
            <person name="Wakimoto H."/>
            <person name="Yang C.C."/>
            <person name="Iwamoto M."/>
            <person name="Abe T."/>
            <person name="Yamada Y."/>
            <person name="Muto A."/>
            <person name="Inokuchi H."/>
            <person name="Ikemura T."/>
            <person name="Matsumoto T."/>
            <person name="Sasaki T."/>
            <person name="Itoh T."/>
        </authorList>
    </citation>
    <scope>NUCLEOTIDE SEQUENCE [LARGE SCALE GENOMIC DNA]</scope>
    <source>
        <strain evidence="2">cv. Nipponbare</strain>
    </source>
</reference>
<keyword evidence="2" id="KW-1185">Reference proteome</keyword>
<accession>A0A0N7KFG2</accession>
<reference evidence="2" key="1">
    <citation type="journal article" date="2005" name="Nature">
        <title>The map-based sequence of the rice genome.</title>
        <authorList>
            <consortium name="International rice genome sequencing project (IRGSP)"/>
            <person name="Matsumoto T."/>
            <person name="Wu J."/>
            <person name="Kanamori H."/>
            <person name="Katayose Y."/>
            <person name="Fujisawa M."/>
            <person name="Namiki N."/>
            <person name="Mizuno H."/>
            <person name="Yamamoto K."/>
            <person name="Antonio B.A."/>
            <person name="Baba T."/>
            <person name="Sakata K."/>
            <person name="Nagamura Y."/>
            <person name="Aoki H."/>
            <person name="Arikawa K."/>
            <person name="Arita K."/>
            <person name="Bito T."/>
            <person name="Chiden Y."/>
            <person name="Fujitsuka N."/>
            <person name="Fukunaka R."/>
            <person name="Hamada M."/>
            <person name="Harada C."/>
            <person name="Hayashi A."/>
            <person name="Hijishita S."/>
            <person name="Honda M."/>
            <person name="Hosokawa S."/>
            <person name="Ichikawa Y."/>
            <person name="Idonuma A."/>
            <person name="Iijima M."/>
            <person name="Ikeda M."/>
            <person name="Ikeno M."/>
            <person name="Ito K."/>
            <person name="Ito S."/>
            <person name="Ito T."/>
            <person name="Ito Y."/>
            <person name="Ito Y."/>
            <person name="Iwabuchi A."/>
            <person name="Kamiya K."/>
            <person name="Karasawa W."/>
            <person name="Kurita K."/>
            <person name="Katagiri S."/>
            <person name="Kikuta A."/>
            <person name="Kobayashi H."/>
            <person name="Kobayashi N."/>
            <person name="Machita K."/>
            <person name="Maehara T."/>
            <person name="Masukawa M."/>
            <person name="Mizubayashi T."/>
            <person name="Mukai Y."/>
            <person name="Nagasaki H."/>
            <person name="Nagata Y."/>
            <person name="Naito S."/>
            <person name="Nakashima M."/>
            <person name="Nakama Y."/>
            <person name="Nakamichi Y."/>
            <person name="Nakamura M."/>
            <person name="Meguro A."/>
            <person name="Negishi M."/>
            <person name="Ohta I."/>
            <person name="Ohta T."/>
            <person name="Okamoto M."/>
            <person name="Ono N."/>
            <person name="Saji S."/>
            <person name="Sakaguchi M."/>
            <person name="Sakai K."/>
            <person name="Shibata M."/>
            <person name="Shimokawa T."/>
            <person name="Song J."/>
            <person name="Takazaki Y."/>
            <person name="Terasawa K."/>
            <person name="Tsugane M."/>
            <person name="Tsuji K."/>
            <person name="Ueda S."/>
            <person name="Waki K."/>
            <person name="Yamagata H."/>
            <person name="Yamamoto M."/>
            <person name="Yamamoto S."/>
            <person name="Yamane H."/>
            <person name="Yoshiki S."/>
            <person name="Yoshihara R."/>
            <person name="Yukawa K."/>
            <person name="Zhong H."/>
            <person name="Yano M."/>
            <person name="Yuan Q."/>
            <person name="Ouyang S."/>
            <person name="Liu J."/>
            <person name="Jones K.M."/>
            <person name="Gansberger K."/>
            <person name="Moffat K."/>
            <person name="Hill J."/>
            <person name="Bera J."/>
            <person name="Fadrosh D."/>
            <person name="Jin S."/>
            <person name="Johri S."/>
            <person name="Kim M."/>
            <person name="Overton L."/>
            <person name="Reardon M."/>
            <person name="Tsitrin T."/>
            <person name="Vuong H."/>
            <person name="Weaver B."/>
            <person name="Ciecko A."/>
            <person name="Tallon L."/>
            <person name="Jackson J."/>
            <person name="Pai G."/>
            <person name="Aken S.V."/>
            <person name="Utterback T."/>
            <person name="Reidmuller S."/>
            <person name="Feldblyum T."/>
            <person name="Hsiao J."/>
            <person name="Zismann V."/>
            <person name="Iobst S."/>
            <person name="de Vazeille A.R."/>
            <person name="Buell C.R."/>
            <person name="Ying K."/>
            <person name="Li Y."/>
            <person name="Lu T."/>
            <person name="Huang Y."/>
            <person name="Zhao Q."/>
            <person name="Feng Q."/>
            <person name="Zhang L."/>
            <person name="Zhu J."/>
            <person name="Weng Q."/>
            <person name="Mu J."/>
            <person name="Lu Y."/>
            <person name="Fan D."/>
            <person name="Liu Y."/>
            <person name="Guan J."/>
            <person name="Zhang Y."/>
            <person name="Yu S."/>
            <person name="Liu X."/>
            <person name="Zhang Y."/>
            <person name="Hong G."/>
            <person name="Han B."/>
            <person name="Choisne N."/>
            <person name="Demange N."/>
            <person name="Orjeda G."/>
            <person name="Samain S."/>
            <person name="Cattolico L."/>
            <person name="Pelletier E."/>
            <person name="Couloux A."/>
            <person name="Segurens B."/>
            <person name="Wincker P."/>
            <person name="D'Hont A."/>
            <person name="Scarpelli C."/>
            <person name="Weissenbach J."/>
            <person name="Salanoubat M."/>
            <person name="Quetier F."/>
            <person name="Yu Y."/>
            <person name="Kim H.R."/>
            <person name="Rambo T."/>
            <person name="Currie J."/>
            <person name="Collura K."/>
            <person name="Luo M."/>
            <person name="Yang T."/>
            <person name="Ammiraju J.S.S."/>
            <person name="Engler F."/>
            <person name="Soderlund C."/>
            <person name="Wing R.A."/>
            <person name="Palmer L.E."/>
            <person name="de la Bastide M."/>
            <person name="Spiegel L."/>
            <person name="Nascimento L."/>
            <person name="Zutavern T."/>
            <person name="O'Shaughnessy A."/>
            <person name="Dike S."/>
            <person name="Dedhia N."/>
            <person name="Preston R."/>
            <person name="Balija V."/>
            <person name="McCombie W.R."/>
            <person name="Chow T."/>
            <person name="Chen H."/>
            <person name="Chung M."/>
            <person name="Chen C."/>
            <person name="Shaw J."/>
            <person name="Wu H."/>
            <person name="Hsiao K."/>
            <person name="Chao Y."/>
            <person name="Chu M."/>
            <person name="Cheng C."/>
            <person name="Hour A."/>
            <person name="Lee P."/>
            <person name="Lin S."/>
            <person name="Lin Y."/>
            <person name="Liou J."/>
            <person name="Liu S."/>
            <person name="Hsing Y."/>
            <person name="Raghuvanshi S."/>
            <person name="Mohanty A."/>
            <person name="Bharti A.K."/>
            <person name="Gaur A."/>
            <person name="Gupta V."/>
            <person name="Kumar D."/>
            <person name="Ravi V."/>
            <person name="Vij S."/>
            <person name="Kapur A."/>
            <person name="Khurana P."/>
            <person name="Khurana P."/>
            <person name="Khurana J.P."/>
            <person name="Tyagi A.K."/>
            <person name="Gaikwad K."/>
            <person name="Singh A."/>
            <person name="Dalal V."/>
            <person name="Srivastava S."/>
            <person name="Dixit A."/>
            <person name="Pal A.K."/>
            <person name="Ghazi I.A."/>
            <person name="Yadav M."/>
            <person name="Pandit A."/>
            <person name="Bhargava A."/>
            <person name="Sureshbabu K."/>
            <person name="Batra K."/>
            <person name="Sharma T.R."/>
            <person name="Mohapatra T."/>
            <person name="Singh N.K."/>
            <person name="Messing J."/>
            <person name="Nelson A.B."/>
            <person name="Fuks G."/>
            <person name="Kavchok S."/>
            <person name="Keizer G."/>
            <person name="Linton E."/>
            <person name="Llaca V."/>
            <person name="Song R."/>
            <person name="Tanyolac B."/>
            <person name="Young S."/>
            <person name="Ho-Il K."/>
            <person name="Hahn J.H."/>
            <person name="Sangsakoo G."/>
            <person name="Vanavichit A."/>
            <person name="de Mattos Luiz.A.T."/>
            <person name="Zimmer P.D."/>
            <person name="Malone G."/>
            <person name="Dellagostin O."/>
            <person name="de Oliveira A.C."/>
            <person name="Bevan M."/>
            <person name="Bancroft I."/>
            <person name="Minx P."/>
            <person name="Cordum H."/>
            <person name="Wilson R."/>
            <person name="Cheng Z."/>
            <person name="Jin W."/>
            <person name="Jiang J."/>
            <person name="Leong S.A."/>
            <person name="Iwama H."/>
            <person name="Gojobori T."/>
            <person name="Itoh T."/>
            <person name="Niimura Y."/>
            <person name="Fujii Y."/>
            <person name="Habara T."/>
            <person name="Sakai H."/>
            <person name="Sato Y."/>
            <person name="Wilson G."/>
            <person name="Kumar K."/>
            <person name="McCouch S."/>
            <person name="Juretic N."/>
            <person name="Hoen D."/>
            <person name="Wright S."/>
            <person name="Bruskiewich R."/>
            <person name="Bureau T."/>
            <person name="Miyao A."/>
            <person name="Hirochika H."/>
            <person name="Nishikawa T."/>
            <person name="Kadowaki K."/>
            <person name="Sugiura M."/>
            <person name="Burr B."/>
            <person name="Sasaki T."/>
        </authorList>
    </citation>
    <scope>NUCLEOTIDE SEQUENCE [LARGE SCALE GENOMIC DNA]</scope>
    <source>
        <strain evidence="2">cv. Nipponbare</strain>
    </source>
</reference>